<keyword evidence="2" id="KW-1185">Reference proteome</keyword>
<sequence>MVEVDATCRDGEAISCTRSAKSASNSGVGAICPAITVCIFCAKRLVHIVMSKSLEMSGPARPFRVTLGVIYHFTVNPFLLNSVATHVSLSPDTPYYCLALCFVDSHGCKPTSPGIVIV</sequence>
<dbReference type="EMBL" id="BGZK01003648">
    <property type="protein sequence ID" value="GBP03331.1"/>
    <property type="molecule type" value="Genomic_DNA"/>
</dbReference>
<evidence type="ECO:0000313" key="2">
    <source>
        <dbReference type="Proteomes" id="UP000299102"/>
    </source>
</evidence>
<comment type="caution">
    <text evidence="1">The sequence shown here is derived from an EMBL/GenBank/DDBJ whole genome shotgun (WGS) entry which is preliminary data.</text>
</comment>
<proteinExistence type="predicted"/>
<reference evidence="1 2" key="1">
    <citation type="journal article" date="2019" name="Commun. Biol.">
        <title>The bagworm genome reveals a unique fibroin gene that provides high tensile strength.</title>
        <authorList>
            <person name="Kono N."/>
            <person name="Nakamura H."/>
            <person name="Ohtoshi R."/>
            <person name="Tomita M."/>
            <person name="Numata K."/>
            <person name="Arakawa K."/>
        </authorList>
    </citation>
    <scope>NUCLEOTIDE SEQUENCE [LARGE SCALE GENOMIC DNA]</scope>
</reference>
<name>A0A4C1SQJ5_EUMVA</name>
<evidence type="ECO:0000313" key="1">
    <source>
        <dbReference type="EMBL" id="GBP03331.1"/>
    </source>
</evidence>
<dbReference type="Proteomes" id="UP000299102">
    <property type="component" value="Unassembled WGS sequence"/>
</dbReference>
<dbReference type="AlphaFoldDB" id="A0A4C1SQJ5"/>
<gene>
    <name evidence="1" type="ORF">EVAR_59362_1</name>
</gene>
<organism evidence="1 2">
    <name type="scientific">Eumeta variegata</name>
    <name type="common">Bagworm moth</name>
    <name type="synonym">Eumeta japonica</name>
    <dbReference type="NCBI Taxonomy" id="151549"/>
    <lineage>
        <taxon>Eukaryota</taxon>
        <taxon>Metazoa</taxon>
        <taxon>Ecdysozoa</taxon>
        <taxon>Arthropoda</taxon>
        <taxon>Hexapoda</taxon>
        <taxon>Insecta</taxon>
        <taxon>Pterygota</taxon>
        <taxon>Neoptera</taxon>
        <taxon>Endopterygota</taxon>
        <taxon>Lepidoptera</taxon>
        <taxon>Glossata</taxon>
        <taxon>Ditrysia</taxon>
        <taxon>Tineoidea</taxon>
        <taxon>Psychidae</taxon>
        <taxon>Oiketicinae</taxon>
        <taxon>Eumeta</taxon>
    </lineage>
</organism>
<accession>A0A4C1SQJ5</accession>
<protein>
    <submittedName>
        <fullName evidence="1">Uncharacterized protein</fullName>
    </submittedName>
</protein>